<dbReference type="PANTHER" id="PTHR33827:SF9">
    <property type="entry name" value="SAWADEE DOMAIN-CONTAINING PROTEIN"/>
    <property type="match status" value="1"/>
</dbReference>
<dbReference type="GO" id="GO:0003682">
    <property type="term" value="F:chromatin binding"/>
    <property type="evidence" value="ECO:0007669"/>
    <property type="project" value="InterPro"/>
</dbReference>
<organism evidence="3 4">
    <name type="scientific">Zingiber officinale</name>
    <name type="common">Ginger</name>
    <name type="synonym">Amomum zingiber</name>
    <dbReference type="NCBI Taxonomy" id="94328"/>
    <lineage>
        <taxon>Eukaryota</taxon>
        <taxon>Viridiplantae</taxon>
        <taxon>Streptophyta</taxon>
        <taxon>Embryophyta</taxon>
        <taxon>Tracheophyta</taxon>
        <taxon>Spermatophyta</taxon>
        <taxon>Magnoliopsida</taxon>
        <taxon>Liliopsida</taxon>
        <taxon>Zingiberales</taxon>
        <taxon>Zingiberaceae</taxon>
        <taxon>Zingiber</taxon>
    </lineage>
</organism>
<dbReference type="Gene3D" id="2.30.30.140">
    <property type="match status" value="1"/>
</dbReference>
<dbReference type="InterPro" id="IPR039276">
    <property type="entry name" value="SHH1/2"/>
</dbReference>
<feature type="domain" description="SAWADEE" evidence="2">
    <location>
        <begin position="8"/>
        <end position="135"/>
    </location>
</feature>
<feature type="region of interest" description="Disordered" evidence="1">
    <location>
        <begin position="316"/>
        <end position="362"/>
    </location>
</feature>
<evidence type="ECO:0000313" key="3">
    <source>
        <dbReference type="EMBL" id="KAG6477386.1"/>
    </source>
</evidence>
<reference evidence="3 4" key="1">
    <citation type="submission" date="2020-08" db="EMBL/GenBank/DDBJ databases">
        <title>Plant Genome Project.</title>
        <authorList>
            <person name="Zhang R.-G."/>
        </authorList>
    </citation>
    <scope>NUCLEOTIDE SEQUENCE [LARGE SCALE GENOMIC DNA]</scope>
    <source>
        <tissue evidence="3">Rhizome</tissue>
    </source>
</reference>
<evidence type="ECO:0000313" key="4">
    <source>
        <dbReference type="Proteomes" id="UP000734854"/>
    </source>
</evidence>
<comment type="caution">
    <text evidence="3">The sequence shown here is derived from an EMBL/GenBank/DDBJ whole genome shotgun (WGS) entry which is preliminary data.</text>
</comment>
<evidence type="ECO:0000259" key="2">
    <source>
        <dbReference type="Pfam" id="PF16719"/>
    </source>
</evidence>
<sequence length="559" mass="61946">MAAGEEAFDLEAKRWADGSWHPCRVSPSSYNGNFDIRLNMESCGMEDIVLTREDVIEHLRFRSKPLQDGDCSHLKQGEKVLAMNNEHSESLYFDAVIEQVHKVRHSGRLPCRCTFLVKWLSPMLNRITTVPFKSIMKLSDENINSHPVISTFLAAMQPPPLGSLENNTGEAKLYHILEKQVEEISKLADGSVLSNNVFLANSIEQNEVESKDITRKQNKGRNDVVLVNHFDNTSLLSPLAARAALASLVHEKLSDNICLQETVLGLLPKNEKRNSDQYTLVEARVIQVDAIAMDDNTELPHLVRQSANARFTCEGHSSVTTSKRKVSKSLSDDSPYSATSLKKSARASKVPRNRNLVSSATASHSEISATIANINYGVTARLTRSAARKKMSELADKGPVAELSSSVNARLIVSGQQVARKLVYNGPAFVERNYENLTPAQKIESESCAVVSTYKEISSDSKPKKKKRTEESIFGIVEDQGVISKDGETSKAKKKKIPSEKPVLRSLLKDYKSGFNAAVWNTPFAGERRGIRNSKDATSRVIYCTGIVNLGLDHIFLFD</sequence>
<keyword evidence="4" id="KW-1185">Reference proteome</keyword>
<gene>
    <name evidence="3" type="ORF">ZIOFF_066640</name>
</gene>
<dbReference type="EMBL" id="JACMSC010000018">
    <property type="protein sequence ID" value="KAG6477386.1"/>
    <property type="molecule type" value="Genomic_DNA"/>
</dbReference>
<dbReference type="Pfam" id="PF16719">
    <property type="entry name" value="SAWADEE"/>
    <property type="match status" value="1"/>
</dbReference>
<feature type="compositionally biased region" description="Polar residues" evidence="1">
    <location>
        <begin position="332"/>
        <end position="342"/>
    </location>
</feature>
<evidence type="ECO:0000256" key="1">
    <source>
        <dbReference type="SAM" id="MobiDB-lite"/>
    </source>
</evidence>
<feature type="compositionally biased region" description="Basic residues" evidence="1">
    <location>
        <begin position="343"/>
        <end position="352"/>
    </location>
</feature>
<dbReference type="PANTHER" id="PTHR33827">
    <property type="entry name" value="PROTEIN SAWADEE HOMEODOMAIN HOMOLOG 2"/>
    <property type="match status" value="1"/>
</dbReference>
<proteinExistence type="predicted"/>
<accession>A0A8J5EYI1</accession>
<protein>
    <recommendedName>
        <fullName evidence="2">SAWADEE domain-containing protein</fullName>
    </recommendedName>
</protein>
<name>A0A8J5EYI1_ZINOF</name>
<dbReference type="AlphaFoldDB" id="A0A8J5EYI1"/>
<dbReference type="Proteomes" id="UP000734854">
    <property type="component" value="Unassembled WGS sequence"/>
</dbReference>
<dbReference type="InterPro" id="IPR032001">
    <property type="entry name" value="SAWADEE_dom"/>
</dbReference>